<dbReference type="GO" id="GO:0005344">
    <property type="term" value="F:oxygen carrier activity"/>
    <property type="evidence" value="ECO:0007669"/>
    <property type="project" value="UniProtKB-KW"/>
</dbReference>
<keyword evidence="3 6" id="KW-0561">Oxygen transport</keyword>
<dbReference type="EMBL" id="AB872480">
    <property type="protein sequence ID" value="BAO18439.1"/>
    <property type="molecule type" value="mRNA"/>
</dbReference>
<comment type="similarity">
    <text evidence="6">Belongs to the globin family.</text>
</comment>
<dbReference type="Pfam" id="PF00042">
    <property type="entry name" value="Globin"/>
    <property type="match status" value="1"/>
</dbReference>
<evidence type="ECO:0000256" key="5">
    <source>
        <dbReference type="ARBA" id="ARBA00023004"/>
    </source>
</evidence>
<dbReference type="PRINTS" id="PR00611">
    <property type="entry name" value="ERYTHCRUORIN"/>
</dbReference>
<evidence type="ECO:0000256" key="1">
    <source>
        <dbReference type="ARBA" id="ARBA00022448"/>
    </source>
</evidence>
<dbReference type="InterPro" id="IPR000971">
    <property type="entry name" value="Globin"/>
</dbReference>
<dbReference type="PROSITE" id="PS01033">
    <property type="entry name" value="GLOBIN"/>
    <property type="match status" value="1"/>
</dbReference>
<sequence>MVAAATASAVLNADEARLVQTAWAAVKNSEVDILYAVFKANPDIQARFPKFVGKDLDSVKGSADFALHAARIVSFFTDFINLVGNDANTPALDTLLRQLASDHKNRGVTTEQISRFTDTLTGFVSSHAPWGDNVAAAWAKGSEANLALVRSVIDG</sequence>
<dbReference type="InterPro" id="IPR012292">
    <property type="entry name" value="Globin/Proto"/>
</dbReference>
<keyword evidence="2 6" id="KW-0349">Heme</keyword>
<accession>V5YMI8</accession>
<dbReference type="CDD" id="cd01040">
    <property type="entry name" value="Mb-like"/>
    <property type="match status" value="1"/>
</dbReference>
<name>V5YMI8_9DIPT</name>
<gene>
    <name evidence="8" type="primary">PnHb5</name>
</gene>
<dbReference type="GO" id="GO:0005833">
    <property type="term" value="C:hemoglobin complex"/>
    <property type="evidence" value="ECO:0007669"/>
    <property type="project" value="InterPro"/>
</dbReference>
<evidence type="ECO:0000256" key="4">
    <source>
        <dbReference type="ARBA" id="ARBA00022723"/>
    </source>
</evidence>
<reference evidence="8" key="1">
    <citation type="submission" date="2013-11" db="EMBL/GenBank/DDBJ databases">
        <title>The genome of the anhydrobiotic midge reveals evolution of complete desiccation tolerance.</title>
        <authorList>
            <person name="Gusev O."/>
            <person name="Suetsugu Y."/>
            <person name="Cornette R."/>
            <person name="Kawashima T."/>
            <person name="Logacheva M."/>
            <person name="Kondrashov A."/>
            <person name="Penin A."/>
            <person name="Hatanaka R."/>
            <person name="Kikuta S."/>
            <person name="Shimura S."/>
            <person name="Katayose Y."/>
            <person name="Matsumoto T."/>
            <person name="Shagimardanova E."/>
            <person name="Alexeev D."/>
            <person name="Govorun V."/>
            <person name="Wisecaver J."/>
            <person name="Mikheyev A."/>
            <person name="Koyanagi R."/>
            <person name="Nishiyama T."/>
            <person name="Shigenobu S."/>
            <person name="Shibata F.T."/>
            <person name="Galygina V."/>
            <person name="Hasebe M."/>
            <person name="Okuda T."/>
            <person name="Satoh N."/>
            <person name="Kikawada T."/>
        </authorList>
    </citation>
    <scope>NUCLEOTIDE SEQUENCE</scope>
</reference>
<evidence type="ECO:0000256" key="6">
    <source>
        <dbReference type="RuleBase" id="RU000356"/>
    </source>
</evidence>
<dbReference type="GO" id="GO:0019825">
    <property type="term" value="F:oxygen binding"/>
    <property type="evidence" value="ECO:0007669"/>
    <property type="project" value="InterPro"/>
</dbReference>
<dbReference type="AlphaFoldDB" id="V5YMI8"/>
<feature type="domain" description="Globin" evidence="7">
    <location>
        <begin position="10"/>
        <end position="154"/>
    </location>
</feature>
<keyword evidence="1 6" id="KW-0813">Transport</keyword>
<dbReference type="SUPFAM" id="SSF46458">
    <property type="entry name" value="Globin-like"/>
    <property type="match status" value="1"/>
</dbReference>
<evidence type="ECO:0000256" key="2">
    <source>
        <dbReference type="ARBA" id="ARBA00022617"/>
    </source>
</evidence>
<dbReference type="InterPro" id="IPR002336">
    <property type="entry name" value="Erythrocruorin"/>
</dbReference>
<dbReference type="InterPro" id="IPR009050">
    <property type="entry name" value="Globin-like_sf"/>
</dbReference>
<dbReference type="GO" id="GO:0005576">
    <property type="term" value="C:extracellular region"/>
    <property type="evidence" value="ECO:0007669"/>
    <property type="project" value="InterPro"/>
</dbReference>
<protein>
    <submittedName>
        <fullName evidence="8">Globin</fullName>
    </submittedName>
</protein>
<dbReference type="GO" id="GO:0020037">
    <property type="term" value="F:heme binding"/>
    <property type="evidence" value="ECO:0007669"/>
    <property type="project" value="InterPro"/>
</dbReference>
<keyword evidence="4" id="KW-0479">Metal-binding</keyword>
<evidence type="ECO:0000259" key="7">
    <source>
        <dbReference type="PROSITE" id="PS01033"/>
    </source>
</evidence>
<dbReference type="Gene3D" id="1.10.490.10">
    <property type="entry name" value="Globins"/>
    <property type="match status" value="1"/>
</dbReference>
<dbReference type="InterPro" id="IPR044399">
    <property type="entry name" value="Mb-like_M"/>
</dbReference>
<dbReference type="PANTHER" id="PTHR47217">
    <property type="entry name" value="GLOBIN-LIKE PROTEIN"/>
    <property type="match status" value="1"/>
</dbReference>
<keyword evidence="5" id="KW-0408">Iron</keyword>
<dbReference type="GO" id="GO:0046872">
    <property type="term" value="F:metal ion binding"/>
    <property type="evidence" value="ECO:0007669"/>
    <property type="project" value="UniProtKB-KW"/>
</dbReference>
<evidence type="ECO:0000313" key="8">
    <source>
        <dbReference type="EMBL" id="BAO18439.1"/>
    </source>
</evidence>
<organism evidence="8">
    <name type="scientific">Polypedilum nubifer</name>
    <dbReference type="NCBI Taxonomy" id="54969"/>
    <lineage>
        <taxon>Eukaryota</taxon>
        <taxon>Metazoa</taxon>
        <taxon>Ecdysozoa</taxon>
        <taxon>Arthropoda</taxon>
        <taxon>Hexapoda</taxon>
        <taxon>Insecta</taxon>
        <taxon>Pterygota</taxon>
        <taxon>Neoptera</taxon>
        <taxon>Endopterygota</taxon>
        <taxon>Diptera</taxon>
        <taxon>Nematocera</taxon>
        <taxon>Chironomoidea</taxon>
        <taxon>Chironomidae</taxon>
        <taxon>Chironominae</taxon>
        <taxon>Polypedilum</taxon>
        <taxon>Polypedilum</taxon>
    </lineage>
</organism>
<evidence type="ECO:0000256" key="3">
    <source>
        <dbReference type="ARBA" id="ARBA00022621"/>
    </source>
</evidence>
<dbReference type="PANTHER" id="PTHR47217:SF1">
    <property type="entry name" value="GLOBIN-LIKE PROTEIN"/>
    <property type="match status" value="1"/>
</dbReference>
<proteinExistence type="evidence at transcript level"/>